<feature type="compositionally biased region" description="Basic and acidic residues" evidence="1">
    <location>
        <begin position="29"/>
        <end position="41"/>
    </location>
</feature>
<organism evidence="2 3">
    <name type="scientific">Papilio machaon</name>
    <name type="common">Old World swallowtail butterfly</name>
    <dbReference type="NCBI Taxonomy" id="76193"/>
    <lineage>
        <taxon>Eukaryota</taxon>
        <taxon>Metazoa</taxon>
        <taxon>Ecdysozoa</taxon>
        <taxon>Arthropoda</taxon>
        <taxon>Hexapoda</taxon>
        <taxon>Insecta</taxon>
        <taxon>Pterygota</taxon>
        <taxon>Neoptera</taxon>
        <taxon>Endopterygota</taxon>
        <taxon>Lepidoptera</taxon>
        <taxon>Glossata</taxon>
        <taxon>Ditrysia</taxon>
        <taxon>Papilionoidea</taxon>
        <taxon>Papilionidae</taxon>
        <taxon>Papilioninae</taxon>
        <taxon>Papilio</taxon>
    </lineage>
</organism>
<feature type="region of interest" description="Disordered" evidence="1">
    <location>
        <begin position="1"/>
        <end position="45"/>
    </location>
</feature>
<evidence type="ECO:0000313" key="3">
    <source>
        <dbReference type="Proteomes" id="UP000053240"/>
    </source>
</evidence>
<protein>
    <submittedName>
        <fullName evidence="2">Uncharacterized protein</fullName>
    </submittedName>
</protein>
<accession>A0A194QSX2</accession>
<gene>
    <name evidence="2" type="ORF">RR48_12371</name>
</gene>
<dbReference type="Proteomes" id="UP000053240">
    <property type="component" value="Unassembled WGS sequence"/>
</dbReference>
<name>A0A194QSX2_PAPMA</name>
<keyword evidence="3" id="KW-1185">Reference proteome</keyword>
<evidence type="ECO:0000313" key="2">
    <source>
        <dbReference type="EMBL" id="KPJ08618.1"/>
    </source>
</evidence>
<dbReference type="InParanoid" id="A0A194QSX2"/>
<dbReference type="AlphaFoldDB" id="A0A194QSX2"/>
<reference evidence="2 3" key="1">
    <citation type="journal article" date="2015" name="Nat. Commun.">
        <title>Outbred genome sequencing and CRISPR/Cas9 gene editing in butterflies.</title>
        <authorList>
            <person name="Li X."/>
            <person name="Fan D."/>
            <person name="Zhang W."/>
            <person name="Liu G."/>
            <person name="Zhang L."/>
            <person name="Zhao L."/>
            <person name="Fang X."/>
            <person name="Chen L."/>
            <person name="Dong Y."/>
            <person name="Chen Y."/>
            <person name="Ding Y."/>
            <person name="Zhao R."/>
            <person name="Feng M."/>
            <person name="Zhu Y."/>
            <person name="Feng Y."/>
            <person name="Jiang X."/>
            <person name="Zhu D."/>
            <person name="Xiang H."/>
            <person name="Feng X."/>
            <person name="Li S."/>
            <person name="Wang J."/>
            <person name="Zhang G."/>
            <person name="Kronforst M.R."/>
            <person name="Wang W."/>
        </authorList>
    </citation>
    <scope>NUCLEOTIDE SEQUENCE [LARGE SCALE GENOMIC DNA]</scope>
    <source>
        <strain evidence="2">Ya'a_city_454_Pm</strain>
        <tissue evidence="2">Whole body</tissue>
    </source>
</reference>
<dbReference type="EMBL" id="KQ461154">
    <property type="protein sequence ID" value="KPJ08618.1"/>
    <property type="molecule type" value="Genomic_DNA"/>
</dbReference>
<evidence type="ECO:0000256" key="1">
    <source>
        <dbReference type="SAM" id="MobiDB-lite"/>
    </source>
</evidence>
<sequence length="126" mass="14552">MSELKTGAPNDGENNDNKDNNLETQGDDNEPKNDEANKPATDEDPALARLQKLWLEHIPCIIVNKPDGTEYSIKYKSQKRFQTRRIRLSHLPPRIPNAIRILITTVKPKKVQKKKTCLPYKKFKKM</sequence>
<proteinExistence type="predicted"/>